<evidence type="ECO:0000313" key="2">
    <source>
        <dbReference type="EMBL" id="MCH6171983.1"/>
    </source>
</evidence>
<name>A0ABS9TUG4_9PSEU</name>
<keyword evidence="3" id="KW-1185">Reference proteome</keyword>
<protein>
    <submittedName>
        <fullName evidence="2">LLM class flavin-dependent oxidoreductase</fullName>
    </submittedName>
</protein>
<accession>A0ABS9TUG4</accession>
<evidence type="ECO:0000313" key="3">
    <source>
        <dbReference type="Proteomes" id="UP001299970"/>
    </source>
</evidence>
<dbReference type="RefSeq" id="WP_241042790.1">
    <property type="nucleotide sequence ID" value="NZ_BAAAJF010000027.1"/>
</dbReference>
<evidence type="ECO:0000259" key="1">
    <source>
        <dbReference type="Pfam" id="PF00296"/>
    </source>
</evidence>
<dbReference type="EMBL" id="JAKXMK010000053">
    <property type="protein sequence ID" value="MCH6171983.1"/>
    <property type="molecule type" value="Genomic_DNA"/>
</dbReference>
<dbReference type="InterPro" id="IPR011251">
    <property type="entry name" value="Luciferase-like_dom"/>
</dbReference>
<feature type="domain" description="Luciferase-like" evidence="1">
    <location>
        <begin position="5"/>
        <end position="216"/>
    </location>
</feature>
<organism evidence="2 3">
    <name type="scientific">Pseudonocardia alaniniphila</name>
    <dbReference type="NCBI Taxonomy" id="75291"/>
    <lineage>
        <taxon>Bacteria</taxon>
        <taxon>Bacillati</taxon>
        <taxon>Actinomycetota</taxon>
        <taxon>Actinomycetes</taxon>
        <taxon>Pseudonocardiales</taxon>
        <taxon>Pseudonocardiaceae</taxon>
        <taxon>Pseudonocardia</taxon>
    </lineage>
</organism>
<dbReference type="PANTHER" id="PTHR30137">
    <property type="entry name" value="LUCIFERASE-LIKE MONOOXYGENASE"/>
    <property type="match status" value="1"/>
</dbReference>
<reference evidence="2 3" key="1">
    <citation type="submission" date="2022-03" db="EMBL/GenBank/DDBJ databases">
        <title>Pseudonocardia alaer sp. nov., a novel actinomycete isolated from reed forest soil.</title>
        <authorList>
            <person name="Wang L."/>
        </authorList>
    </citation>
    <scope>NUCLEOTIDE SEQUENCE [LARGE SCALE GENOMIC DNA]</scope>
    <source>
        <strain evidence="2 3">Y-16303</strain>
    </source>
</reference>
<comment type="caution">
    <text evidence="2">The sequence shown here is derived from an EMBL/GenBank/DDBJ whole genome shotgun (WGS) entry which is preliminary data.</text>
</comment>
<dbReference type="InterPro" id="IPR036661">
    <property type="entry name" value="Luciferase-like_sf"/>
</dbReference>
<proteinExistence type="predicted"/>
<dbReference type="PANTHER" id="PTHR30137:SF15">
    <property type="entry name" value="BLL6902 PROTEIN"/>
    <property type="match status" value="1"/>
</dbReference>
<dbReference type="InterPro" id="IPR050766">
    <property type="entry name" value="Bact_Lucif_Oxidored"/>
</dbReference>
<gene>
    <name evidence="2" type="ORF">MMF94_40405</name>
</gene>
<sequence>MSPSRIGFLAFVEHSGVSGTRSEGLEEGFRLFDLAERLGYDAGWVRTRHLEPYLSAPLPFFAALAQRTDRISFGTSVVPIRYENPVRLAEEAATTDLLTGGRLHLGLSAGYANGEALFGPVYGETDRPFDEEVELRLRRFLAAVRGETLAVTETDSAVAPAGTALTAQPLSPTLPERLSYGAGRVASAVRTGSLGLGLQLSTLATELTDLGFENYQAKQIEEYQAAHLAATGRFGTVSVGRMILPLLRESDREDYAFLLERDRQRQAARGTPGAPPIDFGIVHSGSPDQIIASLRTDVALAAADELVVVLPFGHSPAVSRRILETVAETVLPGLPDDPHDRS</sequence>
<dbReference type="Gene3D" id="3.20.20.30">
    <property type="entry name" value="Luciferase-like domain"/>
    <property type="match status" value="1"/>
</dbReference>
<dbReference type="SUPFAM" id="SSF51679">
    <property type="entry name" value="Bacterial luciferase-like"/>
    <property type="match status" value="1"/>
</dbReference>
<dbReference type="Proteomes" id="UP001299970">
    <property type="component" value="Unassembled WGS sequence"/>
</dbReference>
<dbReference type="Pfam" id="PF00296">
    <property type="entry name" value="Bac_luciferase"/>
    <property type="match status" value="1"/>
</dbReference>